<evidence type="ECO:0000313" key="1">
    <source>
        <dbReference type="EMBL" id="PIO40933.1"/>
    </source>
</evidence>
<accession>A0A2G9SNA4</accession>
<evidence type="ECO:0000313" key="2">
    <source>
        <dbReference type="Proteomes" id="UP000228934"/>
    </source>
</evidence>
<dbReference type="AlphaFoldDB" id="A0A2G9SNA4"/>
<gene>
    <name evidence="1" type="ORF">AB205_0059200</name>
</gene>
<protein>
    <submittedName>
        <fullName evidence="1">Uncharacterized protein</fullName>
    </submittedName>
</protein>
<name>A0A2G9SNA4_AQUCT</name>
<sequence length="134" mass="15880">MTLQFVLFAFLFCFILFDYCLTKGVFKVKFRLPLKKLSQQLHILYLLTFNIRTLTCPGVQQQGEEEGARLLTYLAAARCQMWPQGEGTDKPQFYFWGELCFKKNDLPWISNTPIDAIYFFFFHFLQFNDNANFL</sequence>
<organism evidence="1 2">
    <name type="scientific">Aquarana catesbeiana</name>
    <name type="common">American bullfrog</name>
    <name type="synonym">Rana catesbeiana</name>
    <dbReference type="NCBI Taxonomy" id="8400"/>
    <lineage>
        <taxon>Eukaryota</taxon>
        <taxon>Metazoa</taxon>
        <taxon>Chordata</taxon>
        <taxon>Craniata</taxon>
        <taxon>Vertebrata</taxon>
        <taxon>Euteleostomi</taxon>
        <taxon>Amphibia</taxon>
        <taxon>Batrachia</taxon>
        <taxon>Anura</taxon>
        <taxon>Neobatrachia</taxon>
        <taxon>Ranoidea</taxon>
        <taxon>Ranidae</taxon>
        <taxon>Aquarana</taxon>
    </lineage>
</organism>
<reference evidence="2" key="1">
    <citation type="journal article" date="2017" name="Nat. Commun.">
        <title>The North American bullfrog draft genome provides insight into hormonal regulation of long noncoding RNA.</title>
        <authorList>
            <person name="Hammond S.A."/>
            <person name="Warren R.L."/>
            <person name="Vandervalk B.P."/>
            <person name="Kucuk E."/>
            <person name="Khan H."/>
            <person name="Gibb E.A."/>
            <person name="Pandoh P."/>
            <person name="Kirk H."/>
            <person name="Zhao Y."/>
            <person name="Jones M."/>
            <person name="Mungall A.J."/>
            <person name="Coope R."/>
            <person name="Pleasance S."/>
            <person name="Moore R.A."/>
            <person name="Holt R.A."/>
            <person name="Round J.M."/>
            <person name="Ohora S."/>
            <person name="Walle B.V."/>
            <person name="Veldhoen N."/>
            <person name="Helbing C.C."/>
            <person name="Birol I."/>
        </authorList>
    </citation>
    <scope>NUCLEOTIDE SEQUENCE [LARGE SCALE GENOMIC DNA]</scope>
</reference>
<keyword evidence="2" id="KW-1185">Reference proteome</keyword>
<dbReference type="Proteomes" id="UP000228934">
    <property type="component" value="Unassembled WGS sequence"/>
</dbReference>
<proteinExistence type="predicted"/>
<dbReference type="EMBL" id="KV923088">
    <property type="protein sequence ID" value="PIO40933.1"/>
    <property type="molecule type" value="Genomic_DNA"/>
</dbReference>